<dbReference type="InterPro" id="IPR010721">
    <property type="entry name" value="UstE-like"/>
</dbReference>
<reference evidence="2" key="2">
    <citation type="submission" date="2021-01" db="EMBL/GenBank/DDBJ databases">
        <authorList>
            <person name="Kang M."/>
        </authorList>
    </citation>
    <scope>NUCLEOTIDE SEQUENCE</scope>
    <source>
        <strain evidence="2">KACC 17527</strain>
    </source>
</reference>
<feature type="transmembrane region" description="Helical" evidence="1">
    <location>
        <begin position="63"/>
        <end position="83"/>
    </location>
</feature>
<sequence length="259" mass="27946">MTAALLPALLAGLVAALALATCVWLASLPLRDVSIVDIAWGWLVMTPAFAAAAWLPATGPRAALVLALGSLWALRLSGHIAWRHRGQPEDRRYGAMRERHGPDFAVKSLVIVFALQAVLGTVVALPLAAAVASPLPWNALDAIAVAVFAVGFAFEAVADAQLARFKSNPAQAGRVLDWGLWRYSRHPNYFGECVLWWGLWLVAAAAGAWWTVVSPLLMTVLLLRVSGVSLLEQDIGQRRPSYAAYIRRTNAFVPGRPRA</sequence>
<keyword evidence="1" id="KW-0472">Membrane</keyword>
<accession>A0A934WPD4</accession>
<keyword evidence="3" id="KW-1185">Reference proteome</keyword>
<dbReference type="Gene3D" id="1.20.120.1630">
    <property type="match status" value="1"/>
</dbReference>
<keyword evidence="1" id="KW-1133">Transmembrane helix</keyword>
<dbReference type="PANTHER" id="PTHR32251:SF17">
    <property type="entry name" value="STEROID 5-ALPHA REDUCTASE C-TERMINAL DOMAIN-CONTAINING PROTEIN"/>
    <property type="match status" value="1"/>
</dbReference>
<dbReference type="PROSITE" id="PS50244">
    <property type="entry name" value="S5A_REDUCTASE"/>
    <property type="match status" value="1"/>
</dbReference>
<dbReference type="EMBL" id="JAEPWM010000009">
    <property type="protein sequence ID" value="MBK6008388.1"/>
    <property type="molecule type" value="Genomic_DNA"/>
</dbReference>
<feature type="transmembrane region" description="Helical" evidence="1">
    <location>
        <begin position="189"/>
        <end position="210"/>
    </location>
</feature>
<keyword evidence="1" id="KW-0812">Transmembrane</keyword>
<name>A0A934WPD4_9BURK</name>
<organism evidence="2 3">
    <name type="scientific">Ramlibacter ginsenosidimutans</name>
    <dbReference type="NCBI Taxonomy" id="502333"/>
    <lineage>
        <taxon>Bacteria</taxon>
        <taxon>Pseudomonadati</taxon>
        <taxon>Pseudomonadota</taxon>
        <taxon>Betaproteobacteria</taxon>
        <taxon>Burkholderiales</taxon>
        <taxon>Comamonadaceae</taxon>
        <taxon>Ramlibacter</taxon>
    </lineage>
</organism>
<dbReference type="AlphaFoldDB" id="A0A934WPD4"/>
<evidence type="ECO:0000313" key="3">
    <source>
        <dbReference type="Proteomes" id="UP000630528"/>
    </source>
</evidence>
<dbReference type="GO" id="GO:0016020">
    <property type="term" value="C:membrane"/>
    <property type="evidence" value="ECO:0007669"/>
    <property type="project" value="TreeGrafter"/>
</dbReference>
<dbReference type="Proteomes" id="UP000630528">
    <property type="component" value="Unassembled WGS sequence"/>
</dbReference>
<feature type="transmembrane region" description="Helical" evidence="1">
    <location>
        <begin position="38"/>
        <end position="57"/>
    </location>
</feature>
<proteinExistence type="predicted"/>
<reference evidence="2" key="1">
    <citation type="journal article" date="2012" name="J. Microbiol. Biotechnol.">
        <title>Ramlibacter ginsenosidimutans sp. nov., with ginsenoside-converting activity.</title>
        <authorList>
            <person name="Wang L."/>
            <person name="An D.S."/>
            <person name="Kim S.G."/>
            <person name="Jin F.X."/>
            <person name="Kim S.C."/>
            <person name="Lee S.T."/>
            <person name="Im W.T."/>
        </authorList>
    </citation>
    <scope>NUCLEOTIDE SEQUENCE</scope>
    <source>
        <strain evidence="2">KACC 17527</strain>
    </source>
</reference>
<comment type="caution">
    <text evidence="2">The sequence shown here is derived from an EMBL/GenBank/DDBJ whole genome shotgun (WGS) entry which is preliminary data.</text>
</comment>
<feature type="transmembrane region" description="Helical" evidence="1">
    <location>
        <begin position="104"/>
        <end position="131"/>
    </location>
</feature>
<feature type="transmembrane region" description="Helical" evidence="1">
    <location>
        <begin position="137"/>
        <end position="158"/>
    </location>
</feature>
<gene>
    <name evidence="2" type="ORF">JJB11_19960</name>
</gene>
<protein>
    <submittedName>
        <fullName evidence="2">DUF1295 domain-containing protein</fullName>
    </submittedName>
</protein>
<evidence type="ECO:0000313" key="2">
    <source>
        <dbReference type="EMBL" id="MBK6008388.1"/>
    </source>
</evidence>
<evidence type="ECO:0000256" key="1">
    <source>
        <dbReference type="SAM" id="Phobius"/>
    </source>
</evidence>
<feature type="transmembrane region" description="Helical" evidence="1">
    <location>
        <begin position="6"/>
        <end position="26"/>
    </location>
</feature>
<dbReference type="RefSeq" id="WP_201175557.1">
    <property type="nucleotide sequence ID" value="NZ_JAEPWM010000009.1"/>
</dbReference>
<dbReference type="PANTHER" id="PTHR32251">
    <property type="entry name" value="3-OXO-5-ALPHA-STEROID 4-DEHYDROGENASE"/>
    <property type="match status" value="1"/>
</dbReference>
<dbReference type="Pfam" id="PF06966">
    <property type="entry name" value="DUF1295"/>
    <property type="match status" value="1"/>
</dbReference>